<accession>A0A9D4GEN1</accession>
<keyword evidence="3" id="KW-1185">Reference proteome</keyword>
<comment type="caution">
    <text evidence="2">The sequence shown here is derived from an EMBL/GenBank/DDBJ whole genome shotgun (WGS) entry which is preliminary data.</text>
</comment>
<gene>
    <name evidence="2" type="ORF">DPMN_144241</name>
</gene>
<evidence type="ECO:0000313" key="3">
    <source>
        <dbReference type="Proteomes" id="UP000828390"/>
    </source>
</evidence>
<dbReference type="Proteomes" id="UP000828390">
    <property type="component" value="Unassembled WGS sequence"/>
</dbReference>
<sequence length="258" mass="28730">MTQEDPDIQMLLDYAKDLYSSLLRGKTTLADDMLCDFDQTPEGYREAGLGLDLVIEQTLMILTRGSGMTEEMPTIEHNSAMQNFTDLTYTTMAGSHVNVNAIEAVGKTIIRDIIGESVLAHEFTRKYRTKSLWNSLAVKIASDSVFDPALLFQCFLSYCLMNRAPILLPFLKPRTYFVQQISLRSLRKFDMKGITDKRQWGSMATKTVIITKTKRTGNVNHIDLQSRYVGWWAGGRAGGREGRRAGGREGGLADGGGG</sequence>
<dbReference type="AlphaFoldDB" id="A0A9D4GEN1"/>
<evidence type="ECO:0000313" key="2">
    <source>
        <dbReference type="EMBL" id="KAH3815710.1"/>
    </source>
</evidence>
<proteinExistence type="predicted"/>
<reference evidence="2" key="1">
    <citation type="journal article" date="2019" name="bioRxiv">
        <title>The Genome of the Zebra Mussel, Dreissena polymorpha: A Resource for Invasive Species Research.</title>
        <authorList>
            <person name="McCartney M.A."/>
            <person name="Auch B."/>
            <person name="Kono T."/>
            <person name="Mallez S."/>
            <person name="Zhang Y."/>
            <person name="Obille A."/>
            <person name="Becker A."/>
            <person name="Abrahante J.E."/>
            <person name="Garbe J."/>
            <person name="Badalamenti J.P."/>
            <person name="Herman A."/>
            <person name="Mangelson H."/>
            <person name="Liachko I."/>
            <person name="Sullivan S."/>
            <person name="Sone E.D."/>
            <person name="Koren S."/>
            <person name="Silverstein K.A.T."/>
            <person name="Beckman K.B."/>
            <person name="Gohl D.M."/>
        </authorList>
    </citation>
    <scope>NUCLEOTIDE SEQUENCE</scope>
    <source>
        <strain evidence="2">Duluth1</strain>
        <tissue evidence="2">Whole animal</tissue>
    </source>
</reference>
<feature type="compositionally biased region" description="Gly residues" evidence="1">
    <location>
        <begin position="248"/>
        <end position="258"/>
    </location>
</feature>
<feature type="compositionally biased region" description="Basic and acidic residues" evidence="1">
    <location>
        <begin position="238"/>
        <end position="247"/>
    </location>
</feature>
<organism evidence="2 3">
    <name type="scientific">Dreissena polymorpha</name>
    <name type="common">Zebra mussel</name>
    <name type="synonym">Mytilus polymorpha</name>
    <dbReference type="NCBI Taxonomy" id="45954"/>
    <lineage>
        <taxon>Eukaryota</taxon>
        <taxon>Metazoa</taxon>
        <taxon>Spiralia</taxon>
        <taxon>Lophotrochozoa</taxon>
        <taxon>Mollusca</taxon>
        <taxon>Bivalvia</taxon>
        <taxon>Autobranchia</taxon>
        <taxon>Heteroconchia</taxon>
        <taxon>Euheterodonta</taxon>
        <taxon>Imparidentia</taxon>
        <taxon>Neoheterodontei</taxon>
        <taxon>Myida</taxon>
        <taxon>Dreissenoidea</taxon>
        <taxon>Dreissenidae</taxon>
        <taxon>Dreissena</taxon>
    </lineage>
</organism>
<feature type="region of interest" description="Disordered" evidence="1">
    <location>
        <begin position="238"/>
        <end position="258"/>
    </location>
</feature>
<reference evidence="2" key="2">
    <citation type="submission" date="2020-11" db="EMBL/GenBank/DDBJ databases">
        <authorList>
            <person name="McCartney M.A."/>
            <person name="Auch B."/>
            <person name="Kono T."/>
            <person name="Mallez S."/>
            <person name="Becker A."/>
            <person name="Gohl D.M."/>
            <person name="Silverstein K.A.T."/>
            <person name="Koren S."/>
            <person name="Bechman K.B."/>
            <person name="Herman A."/>
            <person name="Abrahante J.E."/>
            <person name="Garbe J."/>
        </authorList>
    </citation>
    <scope>NUCLEOTIDE SEQUENCE</scope>
    <source>
        <strain evidence="2">Duluth1</strain>
        <tissue evidence="2">Whole animal</tissue>
    </source>
</reference>
<name>A0A9D4GEN1_DREPO</name>
<evidence type="ECO:0000256" key="1">
    <source>
        <dbReference type="SAM" id="MobiDB-lite"/>
    </source>
</evidence>
<protein>
    <submittedName>
        <fullName evidence="2">Uncharacterized protein</fullName>
    </submittedName>
</protein>
<dbReference type="EMBL" id="JAIWYP010000006">
    <property type="protein sequence ID" value="KAH3815710.1"/>
    <property type="molecule type" value="Genomic_DNA"/>
</dbReference>